<dbReference type="GO" id="GO:0016616">
    <property type="term" value="F:oxidoreductase activity, acting on the CH-OH group of donors, NAD or NADP as acceptor"/>
    <property type="evidence" value="ECO:0007669"/>
    <property type="project" value="UniProtKB-ARBA"/>
</dbReference>
<dbReference type="FunFam" id="3.40.50.720:FF:000084">
    <property type="entry name" value="Short-chain dehydrogenase reductase"/>
    <property type="match status" value="1"/>
</dbReference>
<evidence type="ECO:0000259" key="4">
    <source>
        <dbReference type="SMART" id="SM00822"/>
    </source>
</evidence>
<evidence type="ECO:0000313" key="6">
    <source>
        <dbReference type="Proteomes" id="UP000176700"/>
    </source>
</evidence>
<dbReference type="SUPFAM" id="SSF51735">
    <property type="entry name" value="NAD(P)-binding Rossmann-fold domains"/>
    <property type="match status" value="1"/>
</dbReference>
<dbReference type="AlphaFoldDB" id="A0A1G2FXZ2"/>
<comment type="similarity">
    <text evidence="1 3">Belongs to the short-chain dehydrogenases/reductases (SDR) family.</text>
</comment>
<keyword evidence="2" id="KW-0560">Oxidoreductase</keyword>
<dbReference type="Proteomes" id="UP000176700">
    <property type="component" value="Unassembled WGS sequence"/>
</dbReference>
<dbReference type="PRINTS" id="PR00081">
    <property type="entry name" value="GDHRDH"/>
</dbReference>
<organism evidence="5 6">
    <name type="scientific">Candidatus Ryanbacteria bacterium RIFCSPHIGHO2_01_45_13</name>
    <dbReference type="NCBI Taxonomy" id="1802112"/>
    <lineage>
        <taxon>Bacteria</taxon>
        <taxon>Candidatus Ryaniibacteriota</taxon>
    </lineage>
</organism>
<protein>
    <recommendedName>
        <fullName evidence="4">Ketoreductase domain-containing protein</fullName>
    </recommendedName>
</protein>
<sequence length="280" mass="30304">MKLLKDKTVVITGGGRGIGKAVARAYANEGARLLLIARTEKELERTQKELQRTGARVEIMAGDVSGEQFVERIAAYIKKSFGSVDILVNAAGIYGPIGPVSSIDPKEWEKTLAINLVGTFLMSRMVIPLMRSSARGKIIHFGGGGEGALPNFSAYVASKGAVARFTETLAAEVKKLNIDVNAVLPGAVNTAFVDQLLAAGREKVGEEMYKKSLKQKKEGGVSPQKAAALCVFLASHRSDGISGKTFSAVWDEYEKIPDHLNEVMQSDVYTYRRIKPDSKK</sequence>
<comment type="caution">
    <text evidence="5">The sequence shown here is derived from an EMBL/GenBank/DDBJ whole genome shotgun (WGS) entry which is preliminary data.</text>
</comment>
<accession>A0A1G2FXZ2</accession>
<evidence type="ECO:0000256" key="1">
    <source>
        <dbReference type="ARBA" id="ARBA00006484"/>
    </source>
</evidence>
<dbReference type="PANTHER" id="PTHR42760:SF37">
    <property type="entry name" value="CLAVALDEHYDE DEHYDROGENASE"/>
    <property type="match status" value="1"/>
</dbReference>
<proteinExistence type="inferred from homology"/>
<dbReference type="Pfam" id="PF00106">
    <property type="entry name" value="adh_short"/>
    <property type="match status" value="1"/>
</dbReference>
<dbReference type="CDD" id="cd05233">
    <property type="entry name" value="SDR_c"/>
    <property type="match status" value="1"/>
</dbReference>
<dbReference type="PRINTS" id="PR00080">
    <property type="entry name" value="SDRFAMILY"/>
</dbReference>
<dbReference type="InterPro" id="IPR057326">
    <property type="entry name" value="KR_dom"/>
</dbReference>
<dbReference type="Gene3D" id="3.40.50.720">
    <property type="entry name" value="NAD(P)-binding Rossmann-like Domain"/>
    <property type="match status" value="1"/>
</dbReference>
<dbReference type="EMBL" id="MHNI01000014">
    <property type="protein sequence ID" value="OGZ42687.1"/>
    <property type="molecule type" value="Genomic_DNA"/>
</dbReference>
<reference evidence="5 6" key="1">
    <citation type="journal article" date="2016" name="Nat. Commun.">
        <title>Thousands of microbial genomes shed light on interconnected biogeochemical processes in an aquifer system.</title>
        <authorList>
            <person name="Anantharaman K."/>
            <person name="Brown C.T."/>
            <person name="Hug L.A."/>
            <person name="Sharon I."/>
            <person name="Castelle C.J."/>
            <person name="Probst A.J."/>
            <person name="Thomas B.C."/>
            <person name="Singh A."/>
            <person name="Wilkins M.J."/>
            <person name="Karaoz U."/>
            <person name="Brodie E.L."/>
            <person name="Williams K.H."/>
            <person name="Hubbard S.S."/>
            <person name="Banfield J.F."/>
        </authorList>
    </citation>
    <scope>NUCLEOTIDE SEQUENCE [LARGE SCALE GENOMIC DNA]</scope>
</reference>
<evidence type="ECO:0000256" key="3">
    <source>
        <dbReference type="RuleBase" id="RU000363"/>
    </source>
</evidence>
<dbReference type="InterPro" id="IPR036291">
    <property type="entry name" value="NAD(P)-bd_dom_sf"/>
</dbReference>
<gene>
    <name evidence="5" type="ORF">A2W41_03005</name>
</gene>
<dbReference type="PANTHER" id="PTHR42760">
    <property type="entry name" value="SHORT-CHAIN DEHYDROGENASES/REDUCTASES FAMILY MEMBER"/>
    <property type="match status" value="1"/>
</dbReference>
<evidence type="ECO:0000256" key="2">
    <source>
        <dbReference type="ARBA" id="ARBA00023002"/>
    </source>
</evidence>
<evidence type="ECO:0000313" key="5">
    <source>
        <dbReference type="EMBL" id="OGZ42687.1"/>
    </source>
</evidence>
<dbReference type="SMART" id="SM00822">
    <property type="entry name" value="PKS_KR"/>
    <property type="match status" value="1"/>
</dbReference>
<dbReference type="InterPro" id="IPR002347">
    <property type="entry name" value="SDR_fam"/>
</dbReference>
<name>A0A1G2FXZ2_9BACT</name>
<feature type="domain" description="Ketoreductase" evidence="4">
    <location>
        <begin position="7"/>
        <end position="181"/>
    </location>
</feature>